<dbReference type="EMBL" id="JADBEG010000001">
    <property type="protein sequence ID" value="MBE1501287.1"/>
    <property type="molecule type" value="Genomic_DNA"/>
</dbReference>
<reference evidence="2 3" key="1">
    <citation type="submission" date="2020-10" db="EMBL/GenBank/DDBJ databases">
        <title>Sequencing the genomes of 1000 actinobacteria strains.</title>
        <authorList>
            <person name="Klenk H.-P."/>
        </authorList>
    </citation>
    <scope>NUCLEOTIDE SEQUENCE [LARGE SCALE GENOMIC DNA]</scope>
    <source>
        <strain evidence="2 3">DSM 44653</strain>
    </source>
</reference>
<dbReference type="PANTHER" id="PTHR43591">
    <property type="entry name" value="METHYLTRANSFERASE"/>
    <property type="match status" value="1"/>
</dbReference>
<keyword evidence="2" id="KW-0830">Ubiquinone</keyword>
<comment type="caution">
    <text evidence="2">The sequence shown here is derived from an EMBL/GenBank/DDBJ whole genome shotgun (WGS) entry which is preliminary data.</text>
</comment>
<keyword evidence="3" id="KW-1185">Reference proteome</keyword>
<evidence type="ECO:0000313" key="2">
    <source>
        <dbReference type="EMBL" id="MBE1501287.1"/>
    </source>
</evidence>
<dbReference type="InterPro" id="IPR029063">
    <property type="entry name" value="SAM-dependent_MTases_sf"/>
</dbReference>
<dbReference type="Pfam" id="PF13649">
    <property type="entry name" value="Methyltransf_25"/>
    <property type="match status" value="1"/>
</dbReference>
<proteinExistence type="predicted"/>
<dbReference type="RefSeq" id="WP_086863502.1">
    <property type="nucleotide sequence ID" value="NZ_JADBEG010000001.1"/>
</dbReference>
<protein>
    <submittedName>
        <fullName evidence="2">Ubiquinone/menaquinone biosynthesis C-methylase UbiE</fullName>
    </submittedName>
</protein>
<dbReference type="Gene3D" id="3.40.50.150">
    <property type="entry name" value="Vaccinia Virus protein VP39"/>
    <property type="match status" value="1"/>
</dbReference>
<feature type="domain" description="Methyltransferase" evidence="1">
    <location>
        <begin position="55"/>
        <end position="150"/>
    </location>
</feature>
<sequence>MKLREALIHGGRREEGVVVTRPRLYEAALRVAFVGRARVFRTLVANSGARPGDRVLDVGSGSGYLARIAAKEVGAGGSVLGVDASAEMVAYSRRTVPAPSCRFEVGTAQSLPCADDEFDVVLSSFVIHHLPDEDQVAAIGEMRRVLRPGGRLLLADFRPPRSRLARHLVGALTGSRMLDNPDGRLAGLVRAAGFTVLDAGDLRMIHYVLATT</sequence>
<gene>
    <name evidence="2" type="ORF">H4696_008387</name>
</gene>
<dbReference type="InterPro" id="IPR041698">
    <property type="entry name" value="Methyltransf_25"/>
</dbReference>
<dbReference type="Proteomes" id="UP000631670">
    <property type="component" value="Unassembled WGS sequence"/>
</dbReference>
<evidence type="ECO:0000313" key="3">
    <source>
        <dbReference type="Proteomes" id="UP000631670"/>
    </source>
</evidence>
<organism evidence="2 3">
    <name type="scientific">Amycolatopsis lexingtonensis</name>
    <dbReference type="NCBI Taxonomy" id="218822"/>
    <lineage>
        <taxon>Bacteria</taxon>
        <taxon>Bacillati</taxon>
        <taxon>Actinomycetota</taxon>
        <taxon>Actinomycetes</taxon>
        <taxon>Pseudonocardiales</taxon>
        <taxon>Pseudonocardiaceae</taxon>
        <taxon>Amycolatopsis</taxon>
    </lineage>
</organism>
<name>A0ABR9IDN0_9PSEU</name>
<dbReference type="PANTHER" id="PTHR43591:SF24">
    <property type="entry name" value="2-METHOXY-6-POLYPRENYL-1,4-BENZOQUINOL METHYLASE, MITOCHONDRIAL"/>
    <property type="match status" value="1"/>
</dbReference>
<dbReference type="CDD" id="cd02440">
    <property type="entry name" value="AdoMet_MTases"/>
    <property type="match status" value="1"/>
</dbReference>
<accession>A0ABR9IDN0</accession>
<dbReference type="SUPFAM" id="SSF53335">
    <property type="entry name" value="S-adenosyl-L-methionine-dependent methyltransferases"/>
    <property type="match status" value="1"/>
</dbReference>
<evidence type="ECO:0000259" key="1">
    <source>
        <dbReference type="Pfam" id="PF13649"/>
    </source>
</evidence>